<dbReference type="Proteomes" id="UP000031631">
    <property type="component" value="Chromosome"/>
</dbReference>
<dbReference type="InterPro" id="IPR001434">
    <property type="entry name" value="OmcB-like_DUF11"/>
</dbReference>
<proteinExistence type="predicted"/>
<feature type="domain" description="DUF11" evidence="2">
    <location>
        <begin position="468"/>
        <end position="524"/>
    </location>
</feature>
<name>A0A7U6GHH0_9GAMM</name>
<gene>
    <name evidence="3" type="ORF">TBH_C0760</name>
</gene>
<dbReference type="Gene3D" id="2.60.120.260">
    <property type="entry name" value="Galactose-binding domain-like"/>
    <property type="match status" value="1"/>
</dbReference>
<dbReference type="InterPro" id="IPR047589">
    <property type="entry name" value="DUF11_rpt"/>
</dbReference>
<organism evidence="3 4">
    <name type="scientific">Thiolapillus brandeum</name>
    <dbReference type="NCBI Taxonomy" id="1076588"/>
    <lineage>
        <taxon>Bacteria</taxon>
        <taxon>Pseudomonadati</taxon>
        <taxon>Pseudomonadota</taxon>
        <taxon>Gammaproteobacteria</taxon>
        <taxon>Chromatiales</taxon>
        <taxon>Sedimenticolaceae</taxon>
        <taxon>Thiolapillus</taxon>
    </lineage>
</organism>
<dbReference type="NCBIfam" id="TIGR01451">
    <property type="entry name" value="B_ant_repeat"/>
    <property type="match status" value="1"/>
</dbReference>
<evidence type="ECO:0000256" key="1">
    <source>
        <dbReference type="SAM" id="MobiDB-lite"/>
    </source>
</evidence>
<evidence type="ECO:0000313" key="4">
    <source>
        <dbReference type="Proteomes" id="UP000031631"/>
    </source>
</evidence>
<keyword evidence="4" id="KW-1185">Reference proteome</keyword>
<feature type="compositionally biased region" description="Acidic residues" evidence="1">
    <location>
        <begin position="1006"/>
        <end position="1017"/>
    </location>
</feature>
<feature type="region of interest" description="Disordered" evidence="1">
    <location>
        <begin position="984"/>
        <end position="1025"/>
    </location>
</feature>
<feature type="region of interest" description="Disordered" evidence="1">
    <location>
        <begin position="808"/>
        <end position="835"/>
    </location>
</feature>
<dbReference type="InterPro" id="IPR013783">
    <property type="entry name" value="Ig-like_fold"/>
</dbReference>
<dbReference type="KEGG" id="tbn:TBH_C0760"/>
<dbReference type="Gene3D" id="2.60.40.10">
    <property type="entry name" value="Immunoglobulins"/>
    <property type="match status" value="2"/>
</dbReference>
<dbReference type="SUPFAM" id="SSF117074">
    <property type="entry name" value="Hypothetical protein PA1324"/>
    <property type="match status" value="1"/>
</dbReference>
<reference evidence="3 4" key="1">
    <citation type="journal article" date="2014" name="PLoS ONE">
        <title>Physiological and genomic features of a novel sulfur-oxidizing gammaproteobacterium belonging to a previously uncultivated symbiotic lineage isolated from a hydrothermal vent.</title>
        <authorList>
            <person name="Nunoura T."/>
            <person name="Takaki Y."/>
            <person name="Kazama H."/>
            <person name="Kakuta J."/>
            <person name="Shimamura S."/>
            <person name="Makita H."/>
            <person name="Hirai M."/>
            <person name="Miyazaki M."/>
            <person name="Takai K."/>
        </authorList>
    </citation>
    <scope>NUCLEOTIDE SEQUENCE [LARGE SCALE GENOMIC DNA]</scope>
    <source>
        <strain evidence="3 4">Hiromi1</strain>
    </source>
</reference>
<dbReference type="SUPFAM" id="SSF75011">
    <property type="entry name" value="3-carboxy-cis,cis-mucoante lactonizing enzyme"/>
    <property type="match status" value="1"/>
</dbReference>
<dbReference type="EMBL" id="AP012273">
    <property type="protein sequence ID" value="BAO43697.1"/>
    <property type="molecule type" value="Genomic_DNA"/>
</dbReference>
<dbReference type="InterPro" id="IPR018247">
    <property type="entry name" value="EF_Hand_1_Ca_BS"/>
</dbReference>
<dbReference type="Pfam" id="PF01345">
    <property type="entry name" value="DUF11"/>
    <property type="match status" value="1"/>
</dbReference>
<dbReference type="PROSITE" id="PS00018">
    <property type="entry name" value="EF_HAND_1"/>
    <property type="match status" value="1"/>
</dbReference>
<sequence>MEAAAIYLDGITLYAADADQLGILDTATGNFTPTSSTFGTGSGAQGNIPFTDVDGLAFDALTGYFYGSERQGAEDLLFRIDRTTGAHVPDAFGPGVDYVVIQTQAEFGGLNLDDIDDIAIDPRDGQMYAVANNGGTADHLVKVDKMTGAVTDVAVFTNASGGANVTDMEGLGFYNNGVFYGTTGTSSTSGNSNSLWEIDLATATATRILDINSQSGRSDYEGVGCLTGGGNHITGKVFVDNNRDGVDDGGNGWANVDVQLFRDLNGNGVVDAGDLLVQTQTTAADGTYDFLTASQGPFVVRLDINTLPANNSFTTDNVETAVFPIPPSTSPTFGATDSGNDFGLGPGVKTISGTVFEDILDGDGVRDTGEPGQAGVTVHLYEDTNNNGIVDAGDHLSGSTVTDANGDYSFVAGPGNFVLDVDPTTLPSGATQTTNPPDHTQTASFTNSTTNETDSGNDFGFTLPPGVLGVTKTSNIPGTVSLGDTIDYTITITNNGSIKVTNIIVTDDLPTETSYQANSTVVQGYIPSGSDYFEDDFSTGGYGGNSGTLSFSGGWVETTASGSNIHIDNDADCPVNGDDCLEIHTYAVGDNIYRELDLSAYNAAQLSYDFNQENFGSVEGIAVEVSSDGGATYTVLKYYSGAALIDSDTFDITPYISANTRIRFRTNGLVSGGNLNVDNVRIDVKTFTAATKDNVAGGVNPDLDSGVPSTLVTGNDDFGLAPGQSMTVTYSIQVNDPVAAAFTEVNNVVSVTSDQTPTPVHAMVSDPIAYEYGDTPADGDTIANGATAAYGDPSHMLSSLLYMGSAADGAPDDEAGTQHSADATGDDGNGTDDDNGVVFSYSADYSQITATVTYNNTTGADAVICGWLDGAEQATGLADGSFDAVEGKCITVPDNSGSPNSTVSFTWDNSGAGNYIPVGDTFARFRISSDTTMGTGDAATAAVLSGEVEDYQLAGSRDYDDLPAGYGSVSHALPHLGDTTTASPSAVWLGDASGSPDAEASTQAGDGDDTDGNDDEAGVAFRSPGGTNHSVFADVTVNNNTGGTVTVCGWFDVPSAGDTTPLSGPFTASDGICQTVSTQGQSVVTLSWPNMPTDKAYTTYARFRVSSGTLTTADFTGDAIDGEVEGYPVNIDFTPTVVTIGSVELGAFTLSDYMAGLGLSDLGRQALLDILAKWSPEQADALSEANREAILEALADYLDPDGDGQVAVLNWDTLEERGTIGFWVERRQDSGDWVQINQRLLPGLITAPMGGEYLLADPEAKPGNTYHYRLIEQEATGNTRVYGPYTVEMP</sequence>
<evidence type="ECO:0000313" key="3">
    <source>
        <dbReference type="EMBL" id="BAO43697.1"/>
    </source>
</evidence>
<evidence type="ECO:0000259" key="2">
    <source>
        <dbReference type="Pfam" id="PF01345"/>
    </source>
</evidence>
<protein>
    <recommendedName>
        <fullName evidence="2">DUF11 domain-containing protein</fullName>
    </recommendedName>
</protein>
<accession>A0A7U6GHH0</accession>